<evidence type="ECO:0000313" key="1">
    <source>
        <dbReference type="EMBL" id="GAN76802.1"/>
    </source>
</evidence>
<protein>
    <submittedName>
        <fullName evidence="1">Polyketide cyclase/dehydrase</fullName>
    </submittedName>
</protein>
<dbReference type="OrthoDB" id="1364128at2"/>
<dbReference type="RefSeq" id="WP_048860687.1">
    <property type="nucleotide sequence ID" value="NZ_BANB01000165.1"/>
</dbReference>
<dbReference type="InterPro" id="IPR019587">
    <property type="entry name" value="Polyketide_cyclase/dehydratase"/>
</dbReference>
<proteinExistence type="predicted"/>
<reference evidence="1 2" key="1">
    <citation type="submission" date="2012-11" db="EMBL/GenBank/DDBJ databases">
        <title>Whole genome sequence of Acidisphaera rubrifaciens HS-AP3.</title>
        <authorList>
            <person name="Azuma Y."/>
            <person name="Higashiura N."/>
            <person name="Hirakawa H."/>
            <person name="Matsushita K."/>
        </authorList>
    </citation>
    <scope>NUCLEOTIDE SEQUENCE [LARGE SCALE GENOMIC DNA]</scope>
    <source>
        <strain evidence="1 2">HS-AP3</strain>
    </source>
</reference>
<accession>A0A0D6P572</accession>
<dbReference type="PANTHER" id="PTHR39332">
    <property type="entry name" value="BLL4707 PROTEIN"/>
    <property type="match status" value="1"/>
</dbReference>
<sequence length="147" mass="16271">MAEVYVSAVIDAPAGAVWGVIRDFNALPAWTPFVVESRIERNQPAAQVGCVRVFRLRDGGMIRERLLALSDYEFSMTYSILESPMAVEGYVATLRLLPVTQGNKAFAEWSASFRCAEAREGELVDHIGRNVFLAGLVALQRRPWPAA</sequence>
<gene>
    <name evidence="1" type="ORF">Asru_0165_10</name>
</gene>
<dbReference type="Gene3D" id="3.30.530.20">
    <property type="match status" value="1"/>
</dbReference>
<name>A0A0D6P572_9PROT</name>
<comment type="caution">
    <text evidence="1">The sequence shown here is derived from an EMBL/GenBank/DDBJ whole genome shotgun (WGS) entry which is preliminary data.</text>
</comment>
<evidence type="ECO:0000313" key="2">
    <source>
        <dbReference type="Proteomes" id="UP000032680"/>
    </source>
</evidence>
<organism evidence="1 2">
    <name type="scientific">Acidisphaera rubrifaciens HS-AP3</name>
    <dbReference type="NCBI Taxonomy" id="1231350"/>
    <lineage>
        <taxon>Bacteria</taxon>
        <taxon>Pseudomonadati</taxon>
        <taxon>Pseudomonadota</taxon>
        <taxon>Alphaproteobacteria</taxon>
        <taxon>Acetobacterales</taxon>
        <taxon>Acetobacteraceae</taxon>
        <taxon>Acidisphaera</taxon>
    </lineage>
</organism>
<dbReference type="PANTHER" id="PTHR39332:SF7">
    <property type="entry name" value="SRPBCC FAMILY PROTEIN"/>
    <property type="match status" value="1"/>
</dbReference>
<dbReference type="EMBL" id="BANB01000165">
    <property type="protein sequence ID" value="GAN76802.1"/>
    <property type="molecule type" value="Genomic_DNA"/>
</dbReference>
<dbReference type="Pfam" id="PF10604">
    <property type="entry name" value="Polyketide_cyc2"/>
    <property type="match status" value="1"/>
</dbReference>
<dbReference type="AlphaFoldDB" id="A0A0D6P572"/>
<keyword evidence="2" id="KW-1185">Reference proteome</keyword>
<dbReference type="CDD" id="cd07821">
    <property type="entry name" value="PYR_PYL_RCAR_like"/>
    <property type="match status" value="1"/>
</dbReference>
<dbReference type="InterPro" id="IPR023393">
    <property type="entry name" value="START-like_dom_sf"/>
</dbReference>
<dbReference type="Proteomes" id="UP000032680">
    <property type="component" value="Unassembled WGS sequence"/>
</dbReference>
<dbReference type="SUPFAM" id="SSF55961">
    <property type="entry name" value="Bet v1-like"/>
    <property type="match status" value="1"/>
</dbReference>